<reference evidence="2 3" key="1">
    <citation type="submission" date="2014-02" db="EMBL/GenBank/DDBJ databases">
        <title>Draft genome sequence of Rickettsia buchneri sp. nov. ISO7T.</title>
        <authorList>
            <person name="Felsheim R.F."/>
            <person name="Kurtti T.J."/>
            <person name="Munderloh U.G."/>
        </authorList>
    </citation>
    <scope>NUCLEOTIDE SEQUENCE [LARGE SCALE GENOMIC DNA]</scope>
    <source>
        <strain evidence="2 3">ISO7</strain>
    </source>
</reference>
<dbReference type="Proteomes" id="UP000027161">
    <property type="component" value="Unassembled WGS sequence"/>
</dbReference>
<evidence type="ECO:0000256" key="1">
    <source>
        <dbReference type="SAM" id="MobiDB-lite"/>
    </source>
</evidence>
<evidence type="ECO:0000313" key="3">
    <source>
        <dbReference type="Proteomes" id="UP000027161"/>
    </source>
</evidence>
<name>A0A8E0WLH0_9RICK</name>
<keyword evidence="3" id="KW-1185">Reference proteome</keyword>
<dbReference type="EMBL" id="JFKF01000106">
    <property type="protein sequence ID" value="KDO02815.1"/>
    <property type="molecule type" value="Genomic_DNA"/>
</dbReference>
<organism evidence="2 3">
    <name type="scientific">Rickettsia tamurae subsp. buchneri</name>
    <dbReference type="NCBI Taxonomy" id="1462938"/>
    <lineage>
        <taxon>Bacteria</taxon>
        <taxon>Pseudomonadati</taxon>
        <taxon>Pseudomonadota</taxon>
        <taxon>Alphaproteobacteria</taxon>
        <taxon>Rickettsiales</taxon>
        <taxon>Rickettsiaceae</taxon>
        <taxon>Rickettsieae</taxon>
        <taxon>Rickettsia</taxon>
        <taxon>spotted fever group</taxon>
    </lineage>
</organism>
<proteinExistence type="predicted"/>
<feature type="region of interest" description="Disordered" evidence="1">
    <location>
        <begin position="1"/>
        <end position="25"/>
    </location>
</feature>
<protein>
    <submittedName>
        <fullName evidence="2">Uncharacterized protein</fullName>
    </submittedName>
</protein>
<dbReference type="AlphaFoldDB" id="A0A8E0WLH0"/>
<sequence>MPILLFRREENSSLEDKSNNTDHSDIEDFKDAVITING</sequence>
<evidence type="ECO:0000313" key="2">
    <source>
        <dbReference type="EMBL" id="KDO02815.1"/>
    </source>
</evidence>
<accession>A0A8E0WLH0</accession>
<comment type="caution">
    <text evidence="2">The sequence shown here is derived from an EMBL/GenBank/DDBJ whole genome shotgun (WGS) entry which is preliminary data.</text>
</comment>
<gene>
    <name evidence="2" type="ORF">REISMN_05010</name>
</gene>